<reference evidence="2 3" key="1">
    <citation type="submission" date="2014-04" db="EMBL/GenBank/DDBJ databases">
        <authorList>
            <consortium name="DOE Joint Genome Institute"/>
            <person name="Kuo A."/>
            <person name="Zuccaro A."/>
            <person name="Kohler A."/>
            <person name="Nagy L.G."/>
            <person name="Floudas D."/>
            <person name="Copeland A."/>
            <person name="Barry K.W."/>
            <person name="Cichocki N."/>
            <person name="Veneault-Fourrey C."/>
            <person name="LaButti K."/>
            <person name="Lindquist E.A."/>
            <person name="Lipzen A."/>
            <person name="Lundell T."/>
            <person name="Morin E."/>
            <person name="Murat C."/>
            <person name="Sun H."/>
            <person name="Tunlid A."/>
            <person name="Henrissat B."/>
            <person name="Grigoriev I.V."/>
            <person name="Hibbett D.S."/>
            <person name="Martin F."/>
            <person name="Nordberg H.P."/>
            <person name="Cantor M.N."/>
            <person name="Hua S.X."/>
        </authorList>
    </citation>
    <scope>NUCLEOTIDE SEQUENCE [LARGE SCALE GENOMIC DNA]</scope>
    <source>
        <strain evidence="2 3">MAFF 305830</strain>
    </source>
</reference>
<evidence type="ECO:0000313" key="2">
    <source>
        <dbReference type="EMBL" id="KIM33804.1"/>
    </source>
</evidence>
<name>A0A0C3BNY1_SERVB</name>
<protein>
    <submittedName>
        <fullName evidence="2">Uncharacterized protein</fullName>
    </submittedName>
</protein>
<proteinExistence type="predicted"/>
<feature type="region of interest" description="Disordered" evidence="1">
    <location>
        <begin position="69"/>
        <end position="158"/>
    </location>
</feature>
<dbReference type="AlphaFoldDB" id="A0A0C3BNY1"/>
<dbReference type="EMBL" id="KN824277">
    <property type="protein sequence ID" value="KIM33804.1"/>
    <property type="molecule type" value="Genomic_DNA"/>
</dbReference>
<sequence>MFNNGLNHQFQFGDLPTGLTPMPLVDEDEDFLSMLQSTTKPAAIAPTMTTANPADLTSNAAALRNINLSPESTESSPSPPNHDTNSANNPFNLYQSQSMASRSTRSATRDPYTGESSSKRKQLDDLDEESDEDAPQRKQQHTDGSSSKKGATKRKSIGGQVSIRPLPFNRYLPWALDAWFTRPNVAMAFSHLPLDRQPN</sequence>
<reference evidence="3" key="2">
    <citation type="submission" date="2015-01" db="EMBL/GenBank/DDBJ databases">
        <title>Evolutionary Origins and Diversification of the Mycorrhizal Mutualists.</title>
        <authorList>
            <consortium name="DOE Joint Genome Institute"/>
            <consortium name="Mycorrhizal Genomics Consortium"/>
            <person name="Kohler A."/>
            <person name="Kuo A."/>
            <person name="Nagy L.G."/>
            <person name="Floudas D."/>
            <person name="Copeland A."/>
            <person name="Barry K.W."/>
            <person name="Cichocki N."/>
            <person name="Veneault-Fourrey C."/>
            <person name="LaButti K."/>
            <person name="Lindquist E.A."/>
            <person name="Lipzen A."/>
            <person name="Lundell T."/>
            <person name="Morin E."/>
            <person name="Murat C."/>
            <person name="Riley R."/>
            <person name="Ohm R."/>
            <person name="Sun H."/>
            <person name="Tunlid A."/>
            <person name="Henrissat B."/>
            <person name="Grigoriev I.V."/>
            <person name="Hibbett D.S."/>
            <person name="Martin F."/>
        </authorList>
    </citation>
    <scope>NUCLEOTIDE SEQUENCE [LARGE SCALE GENOMIC DNA]</scope>
    <source>
        <strain evidence="3">MAFF 305830</strain>
    </source>
</reference>
<gene>
    <name evidence="2" type="ORF">M408DRAFT_85498</name>
</gene>
<evidence type="ECO:0000313" key="3">
    <source>
        <dbReference type="Proteomes" id="UP000054097"/>
    </source>
</evidence>
<evidence type="ECO:0000256" key="1">
    <source>
        <dbReference type="SAM" id="MobiDB-lite"/>
    </source>
</evidence>
<feature type="compositionally biased region" description="Polar residues" evidence="1">
    <location>
        <begin position="81"/>
        <end position="94"/>
    </location>
</feature>
<accession>A0A0C3BNY1</accession>
<keyword evidence="3" id="KW-1185">Reference proteome</keyword>
<organism evidence="2 3">
    <name type="scientific">Serendipita vermifera MAFF 305830</name>
    <dbReference type="NCBI Taxonomy" id="933852"/>
    <lineage>
        <taxon>Eukaryota</taxon>
        <taxon>Fungi</taxon>
        <taxon>Dikarya</taxon>
        <taxon>Basidiomycota</taxon>
        <taxon>Agaricomycotina</taxon>
        <taxon>Agaricomycetes</taxon>
        <taxon>Sebacinales</taxon>
        <taxon>Serendipitaceae</taxon>
        <taxon>Serendipita</taxon>
    </lineage>
</organism>
<feature type="compositionally biased region" description="Low complexity" evidence="1">
    <location>
        <begin position="95"/>
        <end position="106"/>
    </location>
</feature>
<dbReference type="HOGENOM" id="CLU_1372945_0_0_1"/>
<dbReference type="Proteomes" id="UP000054097">
    <property type="component" value="Unassembled WGS sequence"/>
</dbReference>